<protein>
    <submittedName>
        <fullName evidence="4">E3 ubiquitin-protein ligase KEG</fullName>
    </submittedName>
</protein>
<keyword evidence="2" id="KW-1133">Transmembrane helix</keyword>
<keyword evidence="2" id="KW-0812">Transmembrane</keyword>
<dbReference type="CDD" id="cd14014">
    <property type="entry name" value="STKc_PknB_like"/>
    <property type="match status" value="1"/>
</dbReference>
<keyword evidence="5" id="KW-1185">Reference proteome</keyword>
<reference evidence="4 5" key="1">
    <citation type="journal article" date="2016" name="Sci. Rep.">
        <title>The Dendrobium catenatum Lindl. genome sequence provides insights into polysaccharide synthase, floral development and adaptive evolution.</title>
        <authorList>
            <person name="Zhang G.Q."/>
            <person name="Xu Q."/>
            <person name="Bian C."/>
            <person name="Tsai W.C."/>
            <person name="Yeh C.M."/>
            <person name="Liu K.W."/>
            <person name="Yoshida K."/>
            <person name="Zhang L.S."/>
            <person name="Chang S.B."/>
            <person name="Chen F."/>
            <person name="Shi Y."/>
            <person name="Su Y.Y."/>
            <person name="Zhang Y.Q."/>
            <person name="Chen L.J."/>
            <person name="Yin Y."/>
            <person name="Lin M."/>
            <person name="Huang H."/>
            <person name="Deng H."/>
            <person name="Wang Z.W."/>
            <person name="Zhu S.L."/>
            <person name="Zhao X."/>
            <person name="Deng C."/>
            <person name="Niu S.C."/>
            <person name="Huang J."/>
            <person name="Wang M."/>
            <person name="Liu G.H."/>
            <person name="Yang H.J."/>
            <person name="Xiao X.J."/>
            <person name="Hsiao Y.Y."/>
            <person name="Wu W.L."/>
            <person name="Chen Y.Y."/>
            <person name="Mitsuda N."/>
            <person name="Ohme-Takagi M."/>
            <person name="Luo Y.B."/>
            <person name="Van de Peer Y."/>
            <person name="Liu Z.J."/>
        </authorList>
    </citation>
    <scope>NUCLEOTIDE SEQUENCE [LARGE SCALE GENOMIC DNA]</scope>
    <source>
        <tissue evidence="4">The whole plant</tissue>
    </source>
</reference>
<accession>A0A2I0WRS4</accession>
<proteinExistence type="predicted"/>
<evidence type="ECO:0000256" key="2">
    <source>
        <dbReference type="SAM" id="Phobius"/>
    </source>
</evidence>
<name>A0A2I0WRS4_9ASPA</name>
<reference evidence="4 5" key="2">
    <citation type="journal article" date="2017" name="Nature">
        <title>The Apostasia genome and the evolution of orchids.</title>
        <authorList>
            <person name="Zhang G.Q."/>
            <person name="Liu K.W."/>
            <person name="Li Z."/>
            <person name="Lohaus R."/>
            <person name="Hsiao Y.Y."/>
            <person name="Niu S.C."/>
            <person name="Wang J.Y."/>
            <person name="Lin Y.C."/>
            <person name="Xu Q."/>
            <person name="Chen L.J."/>
            <person name="Yoshida K."/>
            <person name="Fujiwara S."/>
            <person name="Wang Z.W."/>
            <person name="Zhang Y.Q."/>
            <person name="Mitsuda N."/>
            <person name="Wang M."/>
            <person name="Liu G.H."/>
            <person name="Pecoraro L."/>
            <person name="Huang H.X."/>
            <person name="Xiao X.J."/>
            <person name="Lin M."/>
            <person name="Wu X.Y."/>
            <person name="Wu W.L."/>
            <person name="Chen Y.Y."/>
            <person name="Chang S.B."/>
            <person name="Sakamoto S."/>
            <person name="Ohme-Takagi M."/>
            <person name="Yagi M."/>
            <person name="Zeng S.J."/>
            <person name="Shen C.Y."/>
            <person name="Yeh C.M."/>
            <person name="Luo Y.B."/>
            <person name="Tsai W.C."/>
            <person name="Van de Peer Y."/>
            <person name="Liu Z.J."/>
        </authorList>
    </citation>
    <scope>NUCLEOTIDE SEQUENCE [LARGE SCALE GENOMIC DNA]</scope>
    <source>
        <tissue evidence="4">The whole plant</tissue>
    </source>
</reference>
<dbReference type="InterPro" id="IPR011009">
    <property type="entry name" value="Kinase-like_dom_sf"/>
</dbReference>
<dbReference type="InterPro" id="IPR053293">
    <property type="entry name" value="OCM_Kinase"/>
</dbReference>
<dbReference type="EMBL" id="KZ502457">
    <property type="protein sequence ID" value="PKU78360.1"/>
    <property type="molecule type" value="Genomic_DNA"/>
</dbReference>
<feature type="transmembrane region" description="Helical" evidence="2">
    <location>
        <begin position="554"/>
        <end position="576"/>
    </location>
</feature>
<dbReference type="PANTHER" id="PTHR47209:SF1">
    <property type="entry name" value="OS06G0639500 PROTEIN"/>
    <property type="match status" value="1"/>
</dbReference>
<dbReference type="PANTHER" id="PTHR47209">
    <property type="entry name" value="OS06G0639500 PROTEIN"/>
    <property type="match status" value="1"/>
</dbReference>
<dbReference type="Proteomes" id="UP000233837">
    <property type="component" value="Unassembled WGS sequence"/>
</dbReference>
<feature type="region of interest" description="Disordered" evidence="1">
    <location>
        <begin position="596"/>
        <end position="617"/>
    </location>
</feature>
<evidence type="ECO:0000313" key="5">
    <source>
        <dbReference type="Proteomes" id="UP000233837"/>
    </source>
</evidence>
<gene>
    <name evidence="4" type="primary">KEG</name>
    <name evidence="4" type="ORF">MA16_Dca019410</name>
</gene>
<dbReference type="Pfam" id="PF07714">
    <property type="entry name" value="PK_Tyr_Ser-Thr"/>
    <property type="match status" value="1"/>
</dbReference>
<feature type="compositionally biased region" description="Basic and acidic residues" evidence="1">
    <location>
        <begin position="596"/>
        <end position="606"/>
    </location>
</feature>
<feature type="domain" description="Protein kinase" evidence="3">
    <location>
        <begin position="45"/>
        <end position="316"/>
    </location>
</feature>
<dbReference type="InterPro" id="IPR000719">
    <property type="entry name" value="Prot_kinase_dom"/>
</dbReference>
<dbReference type="GO" id="GO:0004672">
    <property type="term" value="F:protein kinase activity"/>
    <property type="evidence" value="ECO:0007669"/>
    <property type="project" value="InterPro"/>
</dbReference>
<evidence type="ECO:0000313" key="4">
    <source>
        <dbReference type="EMBL" id="PKU78360.1"/>
    </source>
</evidence>
<dbReference type="SUPFAM" id="SSF56112">
    <property type="entry name" value="Protein kinase-like (PK-like)"/>
    <property type="match status" value="1"/>
</dbReference>
<dbReference type="OrthoDB" id="4062651at2759"/>
<dbReference type="Gene3D" id="3.30.200.20">
    <property type="entry name" value="Phosphorylase Kinase, domain 1"/>
    <property type="match status" value="1"/>
</dbReference>
<dbReference type="Gene3D" id="1.10.510.10">
    <property type="entry name" value="Transferase(Phosphotransferase) domain 1"/>
    <property type="match status" value="1"/>
</dbReference>
<dbReference type="InterPro" id="IPR001245">
    <property type="entry name" value="Ser-Thr/Tyr_kinase_cat_dom"/>
</dbReference>
<dbReference type="PROSITE" id="PS50011">
    <property type="entry name" value="PROTEIN_KINASE_DOM"/>
    <property type="match status" value="1"/>
</dbReference>
<sequence length="634" mass="71187">MAGQFSVSESSESFEYMLFEGDPDHLKPVMLKSDQISPWINPDMLKLGHRIGRGPFGDVWLAAHHHCSEDYDRFHEVAVKMLYPIKDDFIQLFISKFETIFSKCQGLENVCLLHGISILNGRVCIVMKFHEGSIGDKIALAKGGKLSLPNVLRYGVELAQGISEIHSRGILVLNLKPCNFLLDGNDHAIIGEFGIPFLLIEISLPISDLVRRPGIPHYLAPEQWQPSIRGPVSFETDSWGLGCSIVEMLSGYQPWQGKSADEIYNLVVKKQVKPNIPSGLPPEIKNVLYGCFEYDLRNRPLMTDILDAFKRCRDVYKDEIWSDSTKALSNKSRHSSYTDWSLSKDVLQVGDIVRSRKPKNSCQQANMAISEGIVVGIETKGDRNGFILVRVHRFHNPLRVHTSMVERVTHGFASGDWVRISSKEDLKHSPIGILHKIDRNGRVAVAFTGMETLWEGDHTELQMAASYCIGQFIRIKSNISNPRFDWPKNKGGIWATGRIMQILPNGCLVLRFPGRLSFGEAPDFLADPSEVEVVCFANCDGAVKKYQHLEDYHWAVRPLVIALGLLTALKLGIFVGRRVRSRPGMKKEVKVLLGEPPRRQQEKKIQDGQNGSNSAWFPSSVANILFGEPVPPSR</sequence>
<dbReference type="AlphaFoldDB" id="A0A2I0WRS4"/>
<feature type="compositionally biased region" description="Polar residues" evidence="1">
    <location>
        <begin position="607"/>
        <end position="617"/>
    </location>
</feature>
<evidence type="ECO:0000259" key="3">
    <source>
        <dbReference type="PROSITE" id="PS50011"/>
    </source>
</evidence>
<dbReference type="STRING" id="906689.A0A2I0WRS4"/>
<keyword evidence="2" id="KW-0472">Membrane</keyword>
<dbReference type="GO" id="GO:0005524">
    <property type="term" value="F:ATP binding"/>
    <property type="evidence" value="ECO:0007669"/>
    <property type="project" value="InterPro"/>
</dbReference>
<evidence type="ECO:0000256" key="1">
    <source>
        <dbReference type="SAM" id="MobiDB-lite"/>
    </source>
</evidence>
<organism evidence="4 5">
    <name type="scientific">Dendrobium catenatum</name>
    <dbReference type="NCBI Taxonomy" id="906689"/>
    <lineage>
        <taxon>Eukaryota</taxon>
        <taxon>Viridiplantae</taxon>
        <taxon>Streptophyta</taxon>
        <taxon>Embryophyta</taxon>
        <taxon>Tracheophyta</taxon>
        <taxon>Spermatophyta</taxon>
        <taxon>Magnoliopsida</taxon>
        <taxon>Liliopsida</taxon>
        <taxon>Asparagales</taxon>
        <taxon>Orchidaceae</taxon>
        <taxon>Epidendroideae</taxon>
        <taxon>Malaxideae</taxon>
        <taxon>Dendrobiinae</taxon>
        <taxon>Dendrobium</taxon>
    </lineage>
</organism>